<reference evidence="1 2" key="1">
    <citation type="journal article" date="2020" name="Nature">
        <title>Six reference-quality genomes reveal evolution of bat adaptations.</title>
        <authorList>
            <person name="Jebb D."/>
            <person name="Huang Z."/>
            <person name="Pippel M."/>
            <person name="Hughes G.M."/>
            <person name="Lavrichenko K."/>
            <person name="Devanna P."/>
            <person name="Winkler S."/>
            <person name="Jermiin L.S."/>
            <person name="Skirmuntt E.C."/>
            <person name="Katzourakis A."/>
            <person name="Burkitt-Gray L."/>
            <person name="Ray D.A."/>
            <person name="Sullivan K.A.M."/>
            <person name="Roscito J.G."/>
            <person name="Kirilenko B.M."/>
            <person name="Davalos L.M."/>
            <person name="Corthals A.P."/>
            <person name="Power M.L."/>
            <person name="Jones G."/>
            <person name="Ransome R.D."/>
            <person name="Dechmann D.K.N."/>
            <person name="Locatelli A.G."/>
            <person name="Puechmaille S.J."/>
            <person name="Fedrigo O."/>
            <person name="Jarvis E.D."/>
            <person name="Hiller M."/>
            <person name="Vernes S.C."/>
            <person name="Myers E.W."/>
            <person name="Teeling E.C."/>
        </authorList>
    </citation>
    <scope>NUCLEOTIDE SEQUENCE [LARGE SCALE GENOMIC DNA]</scope>
    <source>
        <strain evidence="1">Bat1K_MPI-CBG_1</strain>
    </source>
</reference>
<dbReference type="Proteomes" id="UP000664940">
    <property type="component" value="Unassembled WGS sequence"/>
</dbReference>
<name>A0A833YC62_9CHIR</name>
<dbReference type="AlphaFoldDB" id="A0A833YC62"/>
<dbReference type="EMBL" id="JABVXQ010000016">
    <property type="protein sequence ID" value="KAF6073485.1"/>
    <property type="molecule type" value="Genomic_DNA"/>
</dbReference>
<accession>A0A833YC62</accession>
<protein>
    <submittedName>
        <fullName evidence="1">Uncharacterized protein</fullName>
    </submittedName>
</protein>
<gene>
    <name evidence="1" type="ORF">HJG60_009608</name>
</gene>
<proteinExistence type="predicted"/>
<evidence type="ECO:0000313" key="1">
    <source>
        <dbReference type="EMBL" id="KAF6073485.1"/>
    </source>
</evidence>
<evidence type="ECO:0000313" key="2">
    <source>
        <dbReference type="Proteomes" id="UP000664940"/>
    </source>
</evidence>
<sequence>MNLCKLEGEAVCNLTTTAALTHRQRAVRDVREGTPPGPAVCFRAADLSFGDPLQCFRLLWLLSMAAPVLQGGWIPQAPSPAGSVWAQPVRSAQGGFGRQKSRVCHAGGASARGSVRSWSWLVSHPAFGQRAPCWVLLKKNTNVFIQNHPCRGTFI</sequence>
<organism evidence="1 2">
    <name type="scientific">Phyllostomus discolor</name>
    <name type="common">pale spear-nosed bat</name>
    <dbReference type="NCBI Taxonomy" id="89673"/>
    <lineage>
        <taxon>Eukaryota</taxon>
        <taxon>Metazoa</taxon>
        <taxon>Chordata</taxon>
        <taxon>Craniata</taxon>
        <taxon>Vertebrata</taxon>
        <taxon>Euteleostomi</taxon>
        <taxon>Mammalia</taxon>
        <taxon>Eutheria</taxon>
        <taxon>Laurasiatheria</taxon>
        <taxon>Chiroptera</taxon>
        <taxon>Yangochiroptera</taxon>
        <taxon>Phyllostomidae</taxon>
        <taxon>Phyllostominae</taxon>
        <taxon>Phyllostomus</taxon>
    </lineage>
</organism>
<comment type="caution">
    <text evidence="1">The sequence shown here is derived from an EMBL/GenBank/DDBJ whole genome shotgun (WGS) entry which is preliminary data.</text>
</comment>